<accession>A0A452V9B7</accession>
<proteinExistence type="predicted"/>
<sequence>HPGGSVNSQSRHIGPSEMEPKSVIENNWNETVDSFDDVNLSESLFHGLYAHGFEKNFRHPAAIGSADTENSHGIRRLHRCLLPCLHSGDQCTR</sequence>
<dbReference type="AlphaFoldDB" id="A0A452V9B7"/>
<name>A0A452V9B7_URSMA</name>
<feature type="compositionally biased region" description="Polar residues" evidence="1">
    <location>
        <begin position="1"/>
        <end position="11"/>
    </location>
</feature>
<organism evidence="2">
    <name type="scientific">Ursus maritimus</name>
    <name type="common">Polar bear</name>
    <name type="synonym">Thalarctos maritimus</name>
    <dbReference type="NCBI Taxonomy" id="29073"/>
    <lineage>
        <taxon>Eukaryota</taxon>
        <taxon>Metazoa</taxon>
        <taxon>Chordata</taxon>
        <taxon>Craniata</taxon>
        <taxon>Vertebrata</taxon>
        <taxon>Euteleostomi</taxon>
        <taxon>Mammalia</taxon>
        <taxon>Eutheria</taxon>
        <taxon>Laurasiatheria</taxon>
        <taxon>Carnivora</taxon>
        <taxon>Caniformia</taxon>
        <taxon>Ursidae</taxon>
        <taxon>Ursus</taxon>
    </lineage>
</organism>
<feature type="region of interest" description="Disordered" evidence="1">
    <location>
        <begin position="1"/>
        <end position="22"/>
    </location>
</feature>
<dbReference type="OMA" id="CIKANTK"/>
<reference evidence="2" key="1">
    <citation type="submission" date="2019-03" db="UniProtKB">
        <authorList>
            <consortium name="Ensembl"/>
        </authorList>
    </citation>
    <scope>IDENTIFICATION</scope>
</reference>
<protein>
    <submittedName>
        <fullName evidence="2">Uncharacterized protein</fullName>
    </submittedName>
</protein>
<evidence type="ECO:0000313" key="2">
    <source>
        <dbReference type="Ensembl" id="ENSUMAP00000030164"/>
    </source>
</evidence>
<evidence type="ECO:0000256" key="1">
    <source>
        <dbReference type="SAM" id="MobiDB-lite"/>
    </source>
</evidence>
<dbReference type="Ensembl" id="ENSUMAT00000035649.1">
    <property type="protein sequence ID" value="ENSUMAP00000030164.1"/>
    <property type="gene ID" value="ENSUMAG00000021830.1"/>
</dbReference>
<dbReference type="GeneTree" id="ENSGT00940000167004"/>